<feature type="compositionally biased region" description="Polar residues" evidence="1">
    <location>
        <begin position="256"/>
        <end position="272"/>
    </location>
</feature>
<evidence type="ECO:0000313" key="2">
    <source>
        <dbReference type="EMBL" id="KAK3850547.1"/>
    </source>
</evidence>
<feature type="region of interest" description="Disordered" evidence="1">
    <location>
        <begin position="256"/>
        <end position="314"/>
    </location>
</feature>
<evidence type="ECO:0000256" key="1">
    <source>
        <dbReference type="SAM" id="MobiDB-lite"/>
    </source>
</evidence>
<feature type="compositionally biased region" description="Polar residues" evidence="1">
    <location>
        <begin position="279"/>
        <end position="294"/>
    </location>
</feature>
<gene>
    <name evidence="2" type="ORF">Pcinc_042757</name>
</gene>
<organism evidence="2 3">
    <name type="scientific">Petrolisthes cinctipes</name>
    <name type="common">Flat porcelain crab</name>
    <dbReference type="NCBI Taxonomy" id="88211"/>
    <lineage>
        <taxon>Eukaryota</taxon>
        <taxon>Metazoa</taxon>
        <taxon>Ecdysozoa</taxon>
        <taxon>Arthropoda</taxon>
        <taxon>Crustacea</taxon>
        <taxon>Multicrustacea</taxon>
        <taxon>Malacostraca</taxon>
        <taxon>Eumalacostraca</taxon>
        <taxon>Eucarida</taxon>
        <taxon>Decapoda</taxon>
        <taxon>Pleocyemata</taxon>
        <taxon>Anomura</taxon>
        <taxon>Galatheoidea</taxon>
        <taxon>Porcellanidae</taxon>
        <taxon>Petrolisthes</taxon>
    </lineage>
</organism>
<dbReference type="Proteomes" id="UP001286313">
    <property type="component" value="Unassembled WGS sequence"/>
</dbReference>
<proteinExistence type="predicted"/>
<comment type="caution">
    <text evidence="2">The sequence shown here is derived from an EMBL/GenBank/DDBJ whole genome shotgun (WGS) entry which is preliminary data.</text>
</comment>
<accession>A0AAE1BI36</accession>
<evidence type="ECO:0000313" key="3">
    <source>
        <dbReference type="Proteomes" id="UP001286313"/>
    </source>
</evidence>
<dbReference type="AlphaFoldDB" id="A0AAE1BI36"/>
<reference evidence="2" key="1">
    <citation type="submission" date="2023-10" db="EMBL/GenBank/DDBJ databases">
        <title>Genome assemblies of two species of porcelain crab, Petrolisthes cinctipes and Petrolisthes manimaculis (Anomura: Porcellanidae).</title>
        <authorList>
            <person name="Angst P."/>
        </authorList>
    </citation>
    <scope>NUCLEOTIDE SEQUENCE</scope>
    <source>
        <strain evidence="2">PB745_01</strain>
        <tissue evidence="2">Gill</tissue>
    </source>
</reference>
<dbReference type="EMBL" id="JAWQEG010008324">
    <property type="protein sequence ID" value="KAK3850547.1"/>
    <property type="molecule type" value="Genomic_DNA"/>
</dbReference>
<name>A0AAE1BI36_PETCI</name>
<sequence>MYPVELQNNWGIESETSIHFPLPTPTYGASPLKCGKVASSPTRKKTLARLPLPSPPLHPTLPLPPHIPHFHHHYHFHIPQHHHIQYFFPTNTLTSTSHITTTSSTFFPPSPPHPHHHHLQYFLPTITSTSTSPNTTTSNTFFPQIPSHPHSPTPTRPTPAQHHNLHFPGGYLWPVEQESGGLLSGGGGRKVLGRQENFIGGADGFAADGEKGKGWVGWFGGWQWVKRSVGEGVNGCEELEERGDIFLPVSPSIYRSQNPSLGTSPVTQNPSLRTRHSAPHQSLSTRHSAPNQSLRTRHSEPVTRHLTSHSEPVI</sequence>
<protein>
    <submittedName>
        <fullName evidence="2">Uncharacterized protein</fullName>
    </submittedName>
</protein>
<keyword evidence="3" id="KW-1185">Reference proteome</keyword>